<dbReference type="Pfam" id="PF08492">
    <property type="entry name" value="SRP72"/>
    <property type="match status" value="1"/>
</dbReference>
<accession>A0A6A4HLR3</accession>
<dbReference type="AlphaFoldDB" id="A0A6A4HLR3"/>
<dbReference type="PANTHER" id="PTHR14094:SF9">
    <property type="entry name" value="SIGNAL RECOGNITION PARTICLE SUBUNIT SRP72"/>
    <property type="match status" value="1"/>
</dbReference>
<evidence type="ECO:0000256" key="2">
    <source>
        <dbReference type="ARBA" id="ARBA00004496"/>
    </source>
</evidence>
<dbReference type="EMBL" id="ML769481">
    <property type="protein sequence ID" value="KAE9398531.1"/>
    <property type="molecule type" value="Genomic_DNA"/>
</dbReference>
<organism evidence="11 12">
    <name type="scientific">Gymnopus androsaceus JB14</name>
    <dbReference type="NCBI Taxonomy" id="1447944"/>
    <lineage>
        <taxon>Eukaryota</taxon>
        <taxon>Fungi</taxon>
        <taxon>Dikarya</taxon>
        <taxon>Basidiomycota</taxon>
        <taxon>Agaricomycotina</taxon>
        <taxon>Agaricomycetes</taxon>
        <taxon>Agaricomycetidae</taxon>
        <taxon>Agaricales</taxon>
        <taxon>Marasmiineae</taxon>
        <taxon>Omphalotaceae</taxon>
        <taxon>Gymnopus</taxon>
    </lineage>
</organism>
<evidence type="ECO:0000256" key="1">
    <source>
        <dbReference type="ARBA" id="ARBA00004240"/>
    </source>
</evidence>
<evidence type="ECO:0000256" key="5">
    <source>
        <dbReference type="ARBA" id="ARBA00022490"/>
    </source>
</evidence>
<reference evidence="11" key="1">
    <citation type="journal article" date="2019" name="Environ. Microbiol.">
        <title>Fungal ecological strategies reflected in gene transcription - a case study of two litter decomposers.</title>
        <authorList>
            <person name="Barbi F."/>
            <person name="Kohler A."/>
            <person name="Barry K."/>
            <person name="Baskaran P."/>
            <person name="Daum C."/>
            <person name="Fauchery L."/>
            <person name="Ihrmark K."/>
            <person name="Kuo A."/>
            <person name="LaButti K."/>
            <person name="Lipzen A."/>
            <person name="Morin E."/>
            <person name="Grigoriev I.V."/>
            <person name="Henrissat B."/>
            <person name="Lindahl B."/>
            <person name="Martin F."/>
        </authorList>
    </citation>
    <scope>NUCLEOTIDE SEQUENCE</scope>
    <source>
        <strain evidence="11">JB14</strain>
    </source>
</reference>
<feature type="compositionally biased region" description="Basic residues" evidence="9">
    <location>
        <begin position="282"/>
        <end position="297"/>
    </location>
</feature>
<name>A0A6A4HLR3_9AGAR</name>
<evidence type="ECO:0000256" key="3">
    <source>
        <dbReference type="ARBA" id="ARBA00007676"/>
    </source>
</evidence>
<keyword evidence="5" id="KW-0963">Cytoplasm</keyword>
<dbReference type="GO" id="GO:0043022">
    <property type="term" value="F:ribosome binding"/>
    <property type="evidence" value="ECO:0007669"/>
    <property type="project" value="TreeGrafter"/>
</dbReference>
<dbReference type="OrthoDB" id="5421607at2759"/>
<dbReference type="PANTHER" id="PTHR14094">
    <property type="entry name" value="SIGNAL RECOGNITION PARTICLE 72"/>
    <property type="match status" value="1"/>
</dbReference>
<evidence type="ECO:0000259" key="10">
    <source>
        <dbReference type="Pfam" id="PF08492"/>
    </source>
</evidence>
<sequence>MSATTKVAKAPHPGKAFRGKGKKTQDPLPVADRLKRLYTSLIAQIDGGHWKGAEKTCDKILRISPSDADALKTKLFVNLQTEQYGKALELIDSSPAEASLQGKLFEKAYALYRMKREEQAQGILNEIKSKTEAAEADEMVERGMMHLEAQLNYRQGNYHAACELYQQLLDSSEHSSEEHYDIQTNLSAAQTYLDFINSGYLQAIDETLASSPAVALALRDIENLPPPPISFSSGGTATLMTVTPTKGNAEDEITKKKVRAKRIPKGVIPGVTPPPDPERWIKKSQRSKPAHGKKGKGRATGATQGFTTDNADKPVVPATSGGAKGRKKK</sequence>
<dbReference type="InterPro" id="IPR013699">
    <property type="entry name" value="Signal_recog_part_SRP72_RNA-bd"/>
</dbReference>
<dbReference type="InterPro" id="IPR011990">
    <property type="entry name" value="TPR-like_helical_dom_sf"/>
</dbReference>
<feature type="domain" description="Signal recognition particle SRP72 subunit RNA-binding" evidence="10">
    <location>
        <begin position="250"/>
        <end position="287"/>
    </location>
</feature>
<evidence type="ECO:0000256" key="4">
    <source>
        <dbReference type="ARBA" id="ARBA00018350"/>
    </source>
</evidence>
<evidence type="ECO:0000256" key="9">
    <source>
        <dbReference type="SAM" id="MobiDB-lite"/>
    </source>
</evidence>
<evidence type="ECO:0000256" key="8">
    <source>
        <dbReference type="ARBA" id="ARBA00023274"/>
    </source>
</evidence>
<evidence type="ECO:0000256" key="6">
    <source>
        <dbReference type="ARBA" id="ARBA00022824"/>
    </source>
</evidence>
<dbReference type="GO" id="GO:0008312">
    <property type="term" value="F:7S RNA binding"/>
    <property type="evidence" value="ECO:0007669"/>
    <property type="project" value="InterPro"/>
</dbReference>
<gene>
    <name evidence="11" type="ORF">BT96DRAFT_1020060</name>
</gene>
<keyword evidence="12" id="KW-1185">Reference proteome</keyword>
<proteinExistence type="inferred from homology"/>
<evidence type="ECO:0000313" key="12">
    <source>
        <dbReference type="Proteomes" id="UP000799118"/>
    </source>
</evidence>
<dbReference type="SUPFAM" id="SSF48452">
    <property type="entry name" value="TPR-like"/>
    <property type="match status" value="1"/>
</dbReference>
<dbReference type="InterPro" id="IPR031545">
    <property type="entry name" value="SRP72_TPR-like"/>
</dbReference>
<protein>
    <recommendedName>
        <fullName evidence="4">Signal recognition particle subunit SRP72</fullName>
    </recommendedName>
</protein>
<feature type="region of interest" description="Disordered" evidence="9">
    <location>
        <begin position="1"/>
        <end position="26"/>
    </location>
</feature>
<evidence type="ECO:0000256" key="7">
    <source>
        <dbReference type="ARBA" id="ARBA00023135"/>
    </source>
</evidence>
<comment type="similarity">
    <text evidence="3">Belongs to the SRP72 family.</text>
</comment>
<comment type="subcellular location">
    <subcellularLocation>
        <location evidence="2">Cytoplasm</location>
    </subcellularLocation>
    <subcellularLocation>
        <location evidence="1">Endoplasmic reticulum</location>
    </subcellularLocation>
</comment>
<dbReference type="Gene3D" id="1.25.40.10">
    <property type="entry name" value="Tetratricopeptide repeat domain"/>
    <property type="match status" value="1"/>
</dbReference>
<dbReference type="GO" id="GO:0005783">
    <property type="term" value="C:endoplasmic reticulum"/>
    <property type="evidence" value="ECO:0007669"/>
    <property type="project" value="UniProtKB-SubCell"/>
</dbReference>
<keyword evidence="8" id="KW-0687">Ribonucleoprotein</keyword>
<dbReference type="Proteomes" id="UP000799118">
    <property type="component" value="Unassembled WGS sequence"/>
</dbReference>
<dbReference type="GO" id="GO:0006614">
    <property type="term" value="P:SRP-dependent cotranslational protein targeting to membrane"/>
    <property type="evidence" value="ECO:0007669"/>
    <property type="project" value="InterPro"/>
</dbReference>
<feature type="region of interest" description="Disordered" evidence="9">
    <location>
        <begin position="265"/>
        <end position="329"/>
    </location>
</feature>
<keyword evidence="7" id="KW-0733">Signal recognition particle</keyword>
<dbReference type="Pfam" id="PF17004">
    <property type="entry name" value="SRP_TPR_like"/>
    <property type="match status" value="1"/>
</dbReference>
<dbReference type="GO" id="GO:0005786">
    <property type="term" value="C:signal recognition particle, endoplasmic reticulum targeting"/>
    <property type="evidence" value="ECO:0007669"/>
    <property type="project" value="UniProtKB-KW"/>
</dbReference>
<evidence type="ECO:0000313" key="11">
    <source>
        <dbReference type="EMBL" id="KAE9398531.1"/>
    </source>
</evidence>
<keyword evidence="6" id="KW-0256">Endoplasmic reticulum</keyword>
<dbReference type="InterPro" id="IPR026270">
    <property type="entry name" value="SRP72"/>
</dbReference>